<protein>
    <submittedName>
        <fullName evidence="1">Uncharacterized protein</fullName>
    </submittedName>
</protein>
<dbReference type="EMBL" id="JACOPO010000005">
    <property type="protein sequence ID" value="MBC5722919.1"/>
    <property type="molecule type" value="Genomic_DNA"/>
</dbReference>
<keyword evidence="2" id="KW-1185">Reference proteome</keyword>
<evidence type="ECO:0000313" key="2">
    <source>
        <dbReference type="Proteomes" id="UP000628736"/>
    </source>
</evidence>
<name>A0A8J6M6L6_9FIRM</name>
<gene>
    <name evidence="1" type="ORF">H8S11_08855</name>
</gene>
<comment type="caution">
    <text evidence="1">The sequence shown here is derived from an EMBL/GenBank/DDBJ whole genome shotgun (WGS) entry which is preliminary data.</text>
</comment>
<sequence>MKPEYANTFGIRKVSDKDGEVLEVTLDIAYKYMETAMTVTPKGMENISTPAADYVASIVMNRQSAISLRNLLIQTLGTEP</sequence>
<evidence type="ECO:0000313" key="1">
    <source>
        <dbReference type="EMBL" id="MBC5722919.1"/>
    </source>
</evidence>
<organism evidence="1 2">
    <name type="scientific">Flintibacter hominis</name>
    <dbReference type="NCBI Taxonomy" id="2763048"/>
    <lineage>
        <taxon>Bacteria</taxon>
        <taxon>Bacillati</taxon>
        <taxon>Bacillota</taxon>
        <taxon>Clostridia</taxon>
        <taxon>Eubacteriales</taxon>
        <taxon>Flintibacter</taxon>
    </lineage>
</organism>
<dbReference type="RefSeq" id="WP_186852880.1">
    <property type="nucleotide sequence ID" value="NZ_JACOPO010000005.1"/>
</dbReference>
<reference evidence="1" key="1">
    <citation type="submission" date="2020-08" db="EMBL/GenBank/DDBJ databases">
        <title>Genome public.</title>
        <authorList>
            <person name="Liu C."/>
            <person name="Sun Q."/>
        </authorList>
    </citation>
    <scope>NUCLEOTIDE SEQUENCE</scope>
    <source>
        <strain evidence="1">NSJ-23</strain>
    </source>
</reference>
<dbReference type="AlphaFoldDB" id="A0A8J6M6L6"/>
<dbReference type="Proteomes" id="UP000628736">
    <property type="component" value="Unassembled WGS sequence"/>
</dbReference>
<proteinExistence type="predicted"/>
<accession>A0A8J6M6L6</accession>